<evidence type="ECO:0000313" key="1">
    <source>
        <dbReference type="EMBL" id="PKU83544.1"/>
    </source>
</evidence>
<dbReference type="EMBL" id="KZ502094">
    <property type="protein sequence ID" value="PKU83544.1"/>
    <property type="molecule type" value="Genomic_DNA"/>
</dbReference>
<keyword evidence="2" id="KW-1185">Reference proteome</keyword>
<proteinExistence type="predicted"/>
<reference evidence="1 2" key="2">
    <citation type="journal article" date="2017" name="Nature">
        <title>The Apostasia genome and the evolution of orchids.</title>
        <authorList>
            <person name="Zhang G.Q."/>
            <person name="Liu K.W."/>
            <person name="Li Z."/>
            <person name="Lohaus R."/>
            <person name="Hsiao Y.Y."/>
            <person name="Niu S.C."/>
            <person name="Wang J.Y."/>
            <person name="Lin Y.C."/>
            <person name="Xu Q."/>
            <person name="Chen L.J."/>
            <person name="Yoshida K."/>
            <person name="Fujiwara S."/>
            <person name="Wang Z.W."/>
            <person name="Zhang Y.Q."/>
            <person name="Mitsuda N."/>
            <person name="Wang M."/>
            <person name="Liu G.H."/>
            <person name="Pecoraro L."/>
            <person name="Huang H.X."/>
            <person name="Xiao X.J."/>
            <person name="Lin M."/>
            <person name="Wu X.Y."/>
            <person name="Wu W.L."/>
            <person name="Chen Y.Y."/>
            <person name="Chang S.B."/>
            <person name="Sakamoto S."/>
            <person name="Ohme-Takagi M."/>
            <person name="Yagi M."/>
            <person name="Zeng S.J."/>
            <person name="Shen C.Y."/>
            <person name="Yeh C.M."/>
            <person name="Luo Y.B."/>
            <person name="Tsai W.C."/>
            <person name="Van de Peer Y."/>
            <person name="Liu Z.J."/>
        </authorList>
    </citation>
    <scope>NUCLEOTIDE SEQUENCE [LARGE SCALE GENOMIC DNA]</scope>
    <source>
        <tissue evidence="1">The whole plant</tissue>
    </source>
</reference>
<gene>
    <name evidence="1" type="ORF">MA16_Dca008231</name>
</gene>
<dbReference type="PANTHER" id="PTHR35285:SF1">
    <property type="entry name" value="2-C-METHYL-D-ERYTHRITOL 4-PHOSPHATE CYTIDYLYLTRANSFERASE"/>
    <property type="match status" value="1"/>
</dbReference>
<reference evidence="1 2" key="1">
    <citation type="journal article" date="2016" name="Sci. Rep.">
        <title>The Dendrobium catenatum Lindl. genome sequence provides insights into polysaccharide synthase, floral development and adaptive evolution.</title>
        <authorList>
            <person name="Zhang G.Q."/>
            <person name="Xu Q."/>
            <person name="Bian C."/>
            <person name="Tsai W.C."/>
            <person name="Yeh C.M."/>
            <person name="Liu K.W."/>
            <person name="Yoshida K."/>
            <person name="Zhang L.S."/>
            <person name="Chang S.B."/>
            <person name="Chen F."/>
            <person name="Shi Y."/>
            <person name="Su Y.Y."/>
            <person name="Zhang Y.Q."/>
            <person name="Chen L.J."/>
            <person name="Yin Y."/>
            <person name="Lin M."/>
            <person name="Huang H."/>
            <person name="Deng H."/>
            <person name="Wang Z.W."/>
            <person name="Zhu S.L."/>
            <person name="Zhao X."/>
            <person name="Deng C."/>
            <person name="Niu S.C."/>
            <person name="Huang J."/>
            <person name="Wang M."/>
            <person name="Liu G.H."/>
            <person name="Yang H.J."/>
            <person name="Xiao X.J."/>
            <person name="Hsiao Y.Y."/>
            <person name="Wu W.L."/>
            <person name="Chen Y.Y."/>
            <person name="Mitsuda N."/>
            <person name="Ohme-Takagi M."/>
            <person name="Luo Y.B."/>
            <person name="Van de Peer Y."/>
            <person name="Liu Z.J."/>
        </authorList>
    </citation>
    <scope>NUCLEOTIDE SEQUENCE [LARGE SCALE GENOMIC DNA]</scope>
    <source>
        <tissue evidence="1">The whole plant</tissue>
    </source>
</reference>
<protein>
    <submittedName>
        <fullName evidence="1">Uncharacterized protein</fullName>
    </submittedName>
</protein>
<organism evidence="1 2">
    <name type="scientific">Dendrobium catenatum</name>
    <dbReference type="NCBI Taxonomy" id="906689"/>
    <lineage>
        <taxon>Eukaryota</taxon>
        <taxon>Viridiplantae</taxon>
        <taxon>Streptophyta</taxon>
        <taxon>Embryophyta</taxon>
        <taxon>Tracheophyta</taxon>
        <taxon>Spermatophyta</taxon>
        <taxon>Magnoliopsida</taxon>
        <taxon>Liliopsida</taxon>
        <taxon>Asparagales</taxon>
        <taxon>Orchidaceae</taxon>
        <taxon>Epidendroideae</taxon>
        <taxon>Malaxideae</taxon>
        <taxon>Dendrobiinae</taxon>
        <taxon>Dendrobium</taxon>
    </lineage>
</organism>
<accession>A0A2I0X6K8</accession>
<evidence type="ECO:0000313" key="2">
    <source>
        <dbReference type="Proteomes" id="UP000233837"/>
    </source>
</evidence>
<name>A0A2I0X6K8_9ASPA</name>
<dbReference type="Proteomes" id="UP000233837">
    <property type="component" value="Unassembled WGS sequence"/>
</dbReference>
<dbReference type="PANTHER" id="PTHR35285">
    <property type="entry name" value="2-C-METHYL-D-ERYTHRITOL 4-PHOSPHATE CYTIDYLYLTRANSFERASE"/>
    <property type="match status" value="1"/>
</dbReference>
<sequence>MGDVSRKNRSRRATEVGRTIVAGRRKSVDAGSRKDCSRWATYSEGPFFDDGDQKNCSRRKDRSRRTTEVAKIDWHSLYHWMVSSSDLGAVIRTMMRLLFIAYLAPSPWMAYGQSGDHLFDFLCSDYHNSGALYFEVGLFLRQLLLRLLFPCSGCRSAVYFRRPASNESSLSISCLQEMVGIKAIFLGFALLAAQLLHVCSSPATVPAFLWSRFKHGSSQDSAKEAVNYQTISPNSLAKFVLSEGGWSSFMCSGENLHQNVDVALVFIGKELRTADITRSNQRDPALIDLLKQSFKSSNVSVAFPYIALSSEKDTLENSLISGFIENCGHDLGVKNIAYMESCSLEGQNLQKLGGLHSLQDYVSTKMKSGETKLTDLIVFCGEKSEESVYTVSEGKVLSEIVDLLEKSGSTYTVLYASDPYRLYPYPSHMEMRFLAEDNSSTNSTHCDGVCQLKSSLLEGLFVLLRGQFEEKSFSAVTGRRLEANQDVLHYFFVVYRVT</sequence>
<dbReference type="AlphaFoldDB" id="A0A2I0X6K8"/>